<evidence type="ECO:0000256" key="6">
    <source>
        <dbReference type="ARBA" id="ARBA00022989"/>
    </source>
</evidence>
<dbReference type="EMBL" id="CP001720">
    <property type="protein sequence ID" value="ACV63612.1"/>
    <property type="molecule type" value="Genomic_DNA"/>
</dbReference>
<dbReference type="eggNOG" id="COG1696">
    <property type="taxonomic scope" value="Bacteria"/>
</dbReference>
<dbReference type="PIRSF" id="PIRSF016636">
    <property type="entry name" value="AlgI_DltB"/>
    <property type="match status" value="1"/>
</dbReference>
<evidence type="ECO:0000256" key="4">
    <source>
        <dbReference type="ARBA" id="ARBA00022679"/>
    </source>
</evidence>
<feature type="transmembrane region" description="Helical" evidence="10">
    <location>
        <begin position="119"/>
        <end position="137"/>
    </location>
</feature>
<keyword evidence="6 10" id="KW-1133">Transmembrane helix</keyword>
<dbReference type="GO" id="GO:0005886">
    <property type="term" value="C:plasma membrane"/>
    <property type="evidence" value="ECO:0007669"/>
    <property type="project" value="UniProtKB-SubCell"/>
</dbReference>
<keyword evidence="3 9" id="KW-1003">Cell membrane</keyword>
<comment type="subcellular location">
    <subcellularLocation>
        <location evidence="1">Cell membrane</location>
        <topology evidence="1">Multi-pass membrane protein</topology>
    </subcellularLocation>
</comment>
<evidence type="ECO:0000256" key="2">
    <source>
        <dbReference type="ARBA" id="ARBA00010323"/>
    </source>
</evidence>
<dbReference type="GO" id="GO:0042121">
    <property type="term" value="P:alginic acid biosynthetic process"/>
    <property type="evidence" value="ECO:0007669"/>
    <property type="project" value="InterPro"/>
</dbReference>
<dbReference type="InterPro" id="IPR004299">
    <property type="entry name" value="MBOAT_fam"/>
</dbReference>
<dbReference type="PANTHER" id="PTHR13285:SF23">
    <property type="entry name" value="TEICHOIC ACID D-ALANYLTRANSFERASE"/>
    <property type="match status" value="1"/>
</dbReference>
<proteinExistence type="inferred from homology"/>
<feature type="transmembrane region" description="Helical" evidence="10">
    <location>
        <begin position="312"/>
        <end position="345"/>
    </location>
</feature>
<keyword evidence="7 9" id="KW-0472">Membrane</keyword>
<keyword evidence="4 9" id="KW-0808">Transferase</keyword>
<keyword evidence="5 10" id="KW-0812">Transmembrane</keyword>
<dbReference type="Proteomes" id="UP000002217">
    <property type="component" value="Chromosome"/>
</dbReference>
<feature type="transmembrane region" description="Helical" evidence="10">
    <location>
        <begin position="30"/>
        <end position="47"/>
    </location>
</feature>
<feature type="transmembrane region" description="Helical" evidence="10">
    <location>
        <begin position="483"/>
        <end position="504"/>
    </location>
</feature>
<dbReference type="InterPro" id="IPR028362">
    <property type="entry name" value="AlgI"/>
</dbReference>
<protein>
    <submittedName>
        <fullName evidence="11">Membrane bound O-acyl transferase MBOAT family protein</fullName>
    </submittedName>
</protein>
<dbReference type="STRING" id="485916.Dtox_2847"/>
<dbReference type="OrthoDB" id="9805788at2"/>
<name>C8W2C8_DESAS</name>
<evidence type="ECO:0000256" key="5">
    <source>
        <dbReference type="ARBA" id="ARBA00022692"/>
    </source>
</evidence>
<keyword evidence="12" id="KW-1185">Reference proteome</keyword>
<reference evidence="11 12" key="1">
    <citation type="journal article" date="2009" name="Stand. Genomic Sci.">
        <title>Complete genome sequence of Desulfotomaculum acetoxidans type strain (5575).</title>
        <authorList>
            <person name="Spring S."/>
            <person name="Lapidus A."/>
            <person name="Schroder M."/>
            <person name="Gleim D."/>
            <person name="Sims D."/>
            <person name="Meincke L."/>
            <person name="Glavina Del Rio T."/>
            <person name="Tice H."/>
            <person name="Copeland A."/>
            <person name="Cheng J.F."/>
            <person name="Lucas S."/>
            <person name="Chen F."/>
            <person name="Nolan M."/>
            <person name="Bruce D."/>
            <person name="Goodwin L."/>
            <person name="Pitluck S."/>
            <person name="Ivanova N."/>
            <person name="Mavromatis K."/>
            <person name="Mikhailova N."/>
            <person name="Pati A."/>
            <person name="Chen A."/>
            <person name="Palaniappan K."/>
            <person name="Land M."/>
            <person name="Hauser L."/>
            <person name="Chang Y.J."/>
            <person name="Jeffries C.D."/>
            <person name="Chain P."/>
            <person name="Saunders E."/>
            <person name="Brettin T."/>
            <person name="Detter J.C."/>
            <person name="Goker M."/>
            <person name="Bristow J."/>
            <person name="Eisen J.A."/>
            <person name="Markowitz V."/>
            <person name="Hugenholtz P."/>
            <person name="Kyrpides N.C."/>
            <person name="Klenk H.P."/>
            <person name="Han C."/>
        </authorList>
    </citation>
    <scope>NUCLEOTIDE SEQUENCE [LARGE SCALE GENOMIC DNA]</scope>
    <source>
        <strain evidence="12">ATCC 49208 / DSM 771 / VKM B-1644</strain>
    </source>
</reference>
<keyword evidence="8 9" id="KW-0012">Acyltransferase</keyword>
<evidence type="ECO:0000256" key="10">
    <source>
        <dbReference type="SAM" id="Phobius"/>
    </source>
</evidence>
<dbReference type="HOGENOM" id="CLU_025255_1_1_9"/>
<dbReference type="PIRSF" id="PIRSF500217">
    <property type="entry name" value="AlgI"/>
    <property type="match status" value="1"/>
</dbReference>
<dbReference type="PANTHER" id="PTHR13285">
    <property type="entry name" value="ACYLTRANSFERASE"/>
    <property type="match status" value="1"/>
</dbReference>
<dbReference type="InterPro" id="IPR051085">
    <property type="entry name" value="MB_O-acyltransferase"/>
</dbReference>
<dbReference type="GO" id="GO:0016746">
    <property type="term" value="F:acyltransferase activity"/>
    <property type="evidence" value="ECO:0007669"/>
    <property type="project" value="UniProtKB-KW"/>
</dbReference>
<dbReference type="Pfam" id="PF03062">
    <property type="entry name" value="MBOAT"/>
    <property type="match status" value="1"/>
</dbReference>
<evidence type="ECO:0000313" key="11">
    <source>
        <dbReference type="EMBL" id="ACV63612.1"/>
    </source>
</evidence>
<feature type="transmembrane region" description="Helical" evidence="10">
    <location>
        <begin position="53"/>
        <end position="73"/>
    </location>
</feature>
<evidence type="ECO:0000256" key="1">
    <source>
        <dbReference type="ARBA" id="ARBA00004651"/>
    </source>
</evidence>
<feature type="transmembrane region" description="Helical" evidence="10">
    <location>
        <begin position="189"/>
        <end position="206"/>
    </location>
</feature>
<organism evidence="11 12">
    <name type="scientific">Desulfofarcimen acetoxidans (strain ATCC 49208 / DSM 771 / KCTC 5769 / VKM B-1644 / 5575)</name>
    <name type="common">Desulfotomaculum acetoxidans</name>
    <dbReference type="NCBI Taxonomy" id="485916"/>
    <lineage>
        <taxon>Bacteria</taxon>
        <taxon>Bacillati</taxon>
        <taxon>Bacillota</taxon>
        <taxon>Clostridia</taxon>
        <taxon>Eubacteriales</taxon>
        <taxon>Peptococcaceae</taxon>
        <taxon>Desulfofarcimen</taxon>
    </lineage>
</organism>
<feature type="transmembrane region" description="Helical" evidence="10">
    <location>
        <begin position="149"/>
        <end position="169"/>
    </location>
</feature>
<sequence>MLFNSYVFLIVFLPITMLIFCIFTRQKNQHIIIGWLVITSLFFYAWWNPIYLTLILSSILFNYALGFCLTHTGSVCRKKLIMVFGISVNLGVLGYFKYTNFFIDLLNNVAYTTYTLPRIILPLAISFFTFTQIAYLVDTYRGGTPKHSFLDYCLFVTFFPHLIAGPIVRHWEIFPQITDKKFRFFHEDFSVGLTIFLIGLFKKVLFADTIAIYATPVFSAAANCTQVTFFEAWGGILAYTLQIYFDFSGYSDMAIGLARMFGIKFPVNFNSPYKATSIIDFWRRWHITLSRFLRDYLYIPLGGSLKGSTRRYINLMITMILGGLWHGANLTFVFWGTLHGFYLIVNHAWRAFLKAIGFKSTANNWLGISFNKILTFLAVAVGWVFFRSESPSAAIAILYGMMGKNGISFPPVLQGHLGSFESFFSSLGVTFNGFGAFEGRGFFLIFILLGIVWFTPNTQEWMAHMNPALEPVKNPARLQWKPTFTVGIVLGILLFFVVQSYFTLTPSEFLYFNF</sequence>
<dbReference type="InterPro" id="IPR024194">
    <property type="entry name" value="Ac/AlaTfrase_AlgI/DltB"/>
</dbReference>
<evidence type="ECO:0000256" key="8">
    <source>
        <dbReference type="ARBA" id="ARBA00023315"/>
    </source>
</evidence>
<evidence type="ECO:0000256" key="7">
    <source>
        <dbReference type="ARBA" id="ARBA00023136"/>
    </source>
</evidence>
<dbReference type="KEGG" id="dae:Dtox_2847"/>
<gene>
    <name evidence="11" type="ordered locus">Dtox_2847</name>
</gene>
<feature type="transmembrane region" description="Helical" evidence="10">
    <location>
        <begin position="433"/>
        <end position="455"/>
    </location>
</feature>
<comment type="similarity">
    <text evidence="2 9">Belongs to the membrane-bound acyltransferase family.</text>
</comment>
<dbReference type="AlphaFoldDB" id="C8W2C8"/>
<evidence type="ECO:0000313" key="12">
    <source>
        <dbReference type="Proteomes" id="UP000002217"/>
    </source>
</evidence>
<evidence type="ECO:0000256" key="9">
    <source>
        <dbReference type="PIRNR" id="PIRNR016636"/>
    </source>
</evidence>
<accession>C8W2C8</accession>
<feature type="transmembrane region" description="Helical" evidence="10">
    <location>
        <begin position="6"/>
        <end position="23"/>
    </location>
</feature>
<evidence type="ECO:0000256" key="3">
    <source>
        <dbReference type="ARBA" id="ARBA00022475"/>
    </source>
</evidence>
<feature type="transmembrane region" description="Helical" evidence="10">
    <location>
        <begin position="365"/>
        <end position="386"/>
    </location>
</feature>
<dbReference type="RefSeq" id="WP_015758305.1">
    <property type="nucleotide sequence ID" value="NC_013216.1"/>
</dbReference>
<feature type="transmembrane region" description="Helical" evidence="10">
    <location>
        <begin position="80"/>
        <end position="99"/>
    </location>
</feature>